<dbReference type="AlphaFoldDB" id="A0A286GU72"/>
<feature type="signal peptide" evidence="4">
    <location>
        <begin position="1"/>
        <end position="24"/>
    </location>
</feature>
<dbReference type="SMART" id="SM00248">
    <property type="entry name" value="ANK"/>
    <property type="match status" value="3"/>
</dbReference>
<evidence type="ECO:0000256" key="4">
    <source>
        <dbReference type="SAM" id="SignalP"/>
    </source>
</evidence>
<evidence type="ECO:0000313" key="5">
    <source>
        <dbReference type="EMBL" id="SOD99081.1"/>
    </source>
</evidence>
<organism evidence="5 6">
    <name type="scientific">Caenispirillum bisanense</name>
    <dbReference type="NCBI Taxonomy" id="414052"/>
    <lineage>
        <taxon>Bacteria</taxon>
        <taxon>Pseudomonadati</taxon>
        <taxon>Pseudomonadota</taxon>
        <taxon>Alphaproteobacteria</taxon>
        <taxon>Rhodospirillales</taxon>
        <taxon>Novispirillaceae</taxon>
        <taxon>Caenispirillum</taxon>
    </lineage>
</organism>
<dbReference type="InterPro" id="IPR002110">
    <property type="entry name" value="Ankyrin_rpt"/>
</dbReference>
<dbReference type="PROSITE" id="PS50297">
    <property type="entry name" value="ANK_REP_REGION"/>
    <property type="match status" value="3"/>
</dbReference>
<feature type="repeat" description="ANK" evidence="3">
    <location>
        <begin position="62"/>
        <end position="94"/>
    </location>
</feature>
<dbReference type="PROSITE" id="PS50088">
    <property type="entry name" value="ANK_REPEAT"/>
    <property type="match status" value="3"/>
</dbReference>
<dbReference type="GO" id="GO:0085020">
    <property type="term" value="P:protein K6-linked ubiquitination"/>
    <property type="evidence" value="ECO:0007669"/>
    <property type="project" value="TreeGrafter"/>
</dbReference>
<dbReference type="Pfam" id="PF12796">
    <property type="entry name" value="Ank_2"/>
    <property type="match status" value="1"/>
</dbReference>
<keyword evidence="1" id="KW-0677">Repeat</keyword>
<keyword evidence="4" id="KW-0732">Signal</keyword>
<dbReference type="RefSeq" id="WP_097280604.1">
    <property type="nucleotide sequence ID" value="NZ_OCNJ01000008.1"/>
</dbReference>
<evidence type="ECO:0000256" key="2">
    <source>
        <dbReference type="ARBA" id="ARBA00023043"/>
    </source>
</evidence>
<keyword evidence="6" id="KW-1185">Reference proteome</keyword>
<protein>
    <submittedName>
        <fullName evidence="5">Ankyrin repeat-containing protein</fullName>
    </submittedName>
</protein>
<feature type="repeat" description="ANK" evidence="3">
    <location>
        <begin position="128"/>
        <end position="160"/>
    </location>
</feature>
<name>A0A286GU72_9PROT</name>
<keyword evidence="2 3" id="KW-0040">ANK repeat</keyword>
<dbReference type="PRINTS" id="PR01415">
    <property type="entry name" value="ANKYRIN"/>
</dbReference>
<dbReference type="Proteomes" id="UP000219621">
    <property type="component" value="Unassembled WGS sequence"/>
</dbReference>
<evidence type="ECO:0000256" key="1">
    <source>
        <dbReference type="ARBA" id="ARBA00022737"/>
    </source>
</evidence>
<dbReference type="InterPro" id="IPR036770">
    <property type="entry name" value="Ankyrin_rpt-contain_sf"/>
</dbReference>
<dbReference type="Gene3D" id="1.25.40.20">
    <property type="entry name" value="Ankyrin repeat-containing domain"/>
    <property type="match status" value="1"/>
</dbReference>
<evidence type="ECO:0000256" key="3">
    <source>
        <dbReference type="PROSITE-ProRule" id="PRU00023"/>
    </source>
</evidence>
<reference evidence="5 6" key="1">
    <citation type="submission" date="2017-09" db="EMBL/GenBank/DDBJ databases">
        <authorList>
            <person name="Ehlers B."/>
            <person name="Leendertz F.H."/>
        </authorList>
    </citation>
    <scope>NUCLEOTIDE SEQUENCE [LARGE SCALE GENOMIC DNA]</scope>
    <source>
        <strain evidence="5 6">USBA 140</strain>
    </source>
</reference>
<dbReference type="SUPFAM" id="SSF48403">
    <property type="entry name" value="Ankyrin repeat"/>
    <property type="match status" value="1"/>
</dbReference>
<dbReference type="GO" id="GO:0004842">
    <property type="term" value="F:ubiquitin-protein transferase activity"/>
    <property type="evidence" value="ECO:0007669"/>
    <property type="project" value="TreeGrafter"/>
</dbReference>
<feature type="chain" id="PRO_5012357606" evidence="4">
    <location>
        <begin position="25"/>
        <end position="185"/>
    </location>
</feature>
<dbReference type="EMBL" id="OCNJ01000008">
    <property type="protein sequence ID" value="SOD99081.1"/>
    <property type="molecule type" value="Genomic_DNA"/>
</dbReference>
<sequence>MVRRSAAVLAATLILLAAAPDAQANMIIRFEKEVVENIRDGNAQGLTAYLLGGGNPAATDNDGQPLLVVATRANRLDMIETLLHHGARPDAVDRLGNTALYWAAEAGHAHIVERLLTAGAKTDNQNRQGVTPLMAAARDGQVAVVRQLVTAGADPRLSDYTGRDAFGWAGGPQGNRVTAELNKAK</sequence>
<feature type="repeat" description="ANK" evidence="3">
    <location>
        <begin position="95"/>
        <end position="127"/>
    </location>
</feature>
<dbReference type="PANTHER" id="PTHR24171:SF8">
    <property type="entry name" value="BRCA1-ASSOCIATED RING DOMAIN PROTEIN 1"/>
    <property type="match status" value="1"/>
</dbReference>
<dbReference type="PANTHER" id="PTHR24171">
    <property type="entry name" value="ANKYRIN REPEAT DOMAIN-CONTAINING PROTEIN 39-RELATED"/>
    <property type="match status" value="1"/>
</dbReference>
<gene>
    <name evidence="5" type="ORF">SAMN05421508_108212</name>
</gene>
<dbReference type="OrthoDB" id="7615179at2"/>
<accession>A0A286GU72</accession>
<proteinExistence type="predicted"/>
<evidence type="ECO:0000313" key="6">
    <source>
        <dbReference type="Proteomes" id="UP000219621"/>
    </source>
</evidence>